<feature type="region of interest" description="Disordered" evidence="1">
    <location>
        <begin position="1"/>
        <end position="20"/>
    </location>
</feature>
<gene>
    <name evidence="3" type="primary">CLPX</name>
    <name evidence="3" type="ORF">E2C01_052666</name>
</gene>
<dbReference type="InterPro" id="IPR003593">
    <property type="entry name" value="AAA+_ATPase"/>
</dbReference>
<dbReference type="GO" id="GO:0016887">
    <property type="term" value="F:ATP hydrolysis activity"/>
    <property type="evidence" value="ECO:0007669"/>
    <property type="project" value="InterPro"/>
</dbReference>
<dbReference type="InterPro" id="IPR027417">
    <property type="entry name" value="P-loop_NTPase"/>
</dbReference>
<dbReference type="SMART" id="SM00382">
    <property type="entry name" value="AAA"/>
    <property type="match status" value="1"/>
</dbReference>
<protein>
    <submittedName>
        <fullName evidence="3">ATP-dependent Clp protease ATP-binding subunit clpX-like, mitochondrial</fullName>
    </submittedName>
</protein>
<dbReference type="GO" id="GO:0005524">
    <property type="term" value="F:ATP binding"/>
    <property type="evidence" value="ECO:0007669"/>
    <property type="project" value="UniProtKB-KW"/>
</dbReference>
<dbReference type="Gene3D" id="3.40.50.300">
    <property type="entry name" value="P-loop containing nucleotide triphosphate hydrolases"/>
    <property type="match status" value="1"/>
</dbReference>
<dbReference type="InterPro" id="IPR003959">
    <property type="entry name" value="ATPase_AAA_core"/>
</dbReference>
<dbReference type="SUPFAM" id="SSF52540">
    <property type="entry name" value="P-loop containing nucleoside triphosphate hydrolases"/>
    <property type="match status" value="1"/>
</dbReference>
<keyword evidence="3" id="KW-0547">Nucleotide-binding</keyword>
<evidence type="ECO:0000259" key="2">
    <source>
        <dbReference type="SMART" id="SM00382"/>
    </source>
</evidence>
<proteinExistence type="predicted"/>
<dbReference type="GO" id="GO:0005759">
    <property type="term" value="C:mitochondrial matrix"/>
    <property type="evidence" value="ECO:0007669"/>
    <property type="project" value="TreeGrafter"/>
</dbReference>
<dbReference type="OrthoDB" id="1721884at2759"/>
<feature type="domain" description="AAA+ ATPase" evidence="2">
    <location>
        <begin position="33"/>
        <end position="185"/>
    </location>
</feature>
<dbReference type="InterPro" id="IPR050052">
    <property type="entry name" value="ATP-dep_Clp_protease_ClpX"/>
</dbReference>
<dbReference type="GO" id="GO:0008233">
    <property type="term" value="F:peptidase activity"/>
    <property type="evidence" value="ECO:0007669"/>
    <property type="project" value="UniProtKB-KW"/>
</dbReference>
<evidence type="ECO:0000313" key="4">
    <source>
        <dbReference type="Proteomes" id="UP000324222"/>
    </source>
</evidence>
<dbReference type="AlphaFoldDB" id="A0A5B7GM43"/>
<dbReference type="EMBL" id="VSRR010015883">
    <property type="protein sequence ID" value="MPC58659.1"/>
    <property type="molecule type" value="Genomic_DNA"/>
</dbReference>
<evidence type="ECO:0000256" key="1">
    <source>
        <dbReference type="SAM" id="MobiDB-lite"/>
    </source>
</evidence>
<accession>A0A5B7GM43</accession>
<organism evidence="3 4">
    <name type="scientific">Portunus trituberculatus</name>
    <name type="common">Swimming crab</name>
    <name type="synonym">Neptunus trituberculatus</name>
    <dbReference type="NCBI Taxonomy" id="210409"/>
    <lineage>
        <taxon>Eukaryota</taxon>
        <taxon>Metazoa</taxon>
        <taxon>Ecdysozoa</taxon>
        <taxon>Arthropoda</taxon>
        <taxon>Crustacea</taxon>
        <taxon>Multicrustacea</taxon>
        <taxon>Malacostraca</taxon>
        <taxon>Eumalacostraca</taxon>
        <taxon>Eucarida</taxon>
        <taxon>Decapoda</taxon>
        <taxon>Pleocyemata</taxon>
        <taxon>Brachyura</taxon>
        <taxon>Eubrachyura</taxon>
        <taxon>Portunoidea</taxon>
        <taxon>Portunidae</taxon>
        <taxon>Portuninae</taxon>
        <taxon>Portunus</taxon>
    </lineage>
</organism>
<dbReference type="PANTHER" id="PTHR48102:SF7">
    <property type="entry name" value="ATP-DEPENDENT CLP PROTEASE ATP-BINDING SUBUNIT CLPX-LIKE, MITOCHONDRIAL"/>
    <property type="match status" value="1"/>
</dbReference>
<keyword evidence="3" id="KW-0645">Protease</keyword>
<reference evidence="3 4" key="1">
    <citation type="submission" date="2019-05" db="EMBL/GenBank/DDBJ databases">
        <title>Another draft genome of Portunus trituberculatus and its Hox gene families provides insights of decapod evolution.</title>
        <authorList>
            <person name="Jeong J.-H."/>
            <person name="Song I."/>
            <person name="Kim S."/>
            <person name="Choi T."/>
            <person name="Kim D."/>
            <person name="Ryu S."/>
            <person name="Kim W."/>
        </authorList>
    </citation>
    <scope>NUCLEOTIDE SEQUENCE [LARGE SCALE GENOMIC DNA]</scope>
    <source>
        <tissue evidence="3">Muscle</tissue>
    </source>
</reference>
<name>A0A5B7GM43_PORTR</name>
<comment type="caution">
    <text evidence="3">The sequence shown here is derived from an EMBL/GenBank/DDBJ whole genome shotgun (WGS) entry which is preliminary data.</text>
</comment>
<feature type="compositionally biased region" description="Polar residues" evidence="1">
    <location>
        <begin position="1"/>
        <end position="19"/>
    </location>
</feature>
<sequence length="252" mass="27072">MDDQQQGRGKQGLSSNSHGSDILDATTHLLRLEKSNILLLGPTGSGKTLLAQTIAQCLDVPFAICDCTTLTQAGYVGEDIESVIAKLLQDANYKVEKAQCGIVFLDEVDKIGAVPGIHQLRDVGGEGVQQGMLKMLEGTVVNVPERNSPRKLRGETVQVDTTNILFVASGAFNGLDRIISRRNNEKYLGFGIGGQSAGRRAASQADVAHQTAWTDAEEDNHEKDALLSQVEARDLIEFGMIPVSGNDTNNIV</sequence>
<dbReference type="FunFam" id="3.40.50.300:FF:000378">
    <property type="entry name" value="ATP-dependent Clp protease ATP-binding subunit clpX-like, mitochondrial"/>
    <property type="match status" value="1"/>
</dbReference>
<dbReference type="PANTHER" id="PTHR48102">
    <property type="entry name" value="ATP-DEPENDENT CLP PROTEASE ATP-BINDING SUBUNIT CLPX-LIKE, MITOCHONDRIAL-RELATED"/>
    <property type="match status" value="1"/>
</dbReference>
<dbReference type="Proteomes" id="UP000324222">
    <property type="component" value="Unassembled WGS sequence"/>
</dbReference>
<keyword evidence="3" id="KW-0067">ATP-binding</keyword>
<dbReference type="Pfam" id="PF07724">
    <property type="entry name" value="AAA_2"/>
    <property type="match status" value="1"/>
</dbReference>
<evidence type="ECO:0000313" key="3">
    <source>
        <dbReference type="EMBL" id="MPC58659.1"/>
    </source>
</evidence>
<keyword evidence="3" id="KW-0378">Hydrolase</keyword>
<dbReference type="GO" id="GO:0051603">
    <property type="term" value="P:proteolysis involved in protein catabolic process"/>
    <property type="evidence" value="ECO:0007669"/>
    <property type="project" value="TreeGrafter"/>
</dbReference>
<keyword evidence="4" id="KW-1185">Reference proteome</keyword>